<name>A0A8J8SB98_9FIRM</name>
<protein>
    <submittedName>
        <fullName evidence="9">ABC transporter permease</fullName>
    </submittedName>
</protein>
<evidence type="ECO:0000259" key="8">
    <source>
        <dbReference type="PROSITE" id="PS50928"/>
    </source>
</evidence>
<feature type="domain" description="ABC transmembrane type-1" evidence="8">
    <location>
        <begin position="99"/>
        <end position="300"/>
    </location>
</feature>
<evidence type="ECO:0000256" key="5">
    <source>
        <dbReference type="ARBA" id="ARBA00022989"/>
    </source>
</evidence>
<feature type="transmembrane region" description="Helical" evidence="7">
    <location>
        <begin position="139"/>
        <end position="165"/>
    </location>
</feature>
<accession>A0A8J8SB98</accession>
<keyword evidence="10" id="KW-1185">Reference proteome</keyword>
<organism evidence="9 10">
    <name type="scientific">Vallitalea guaymasensis</name>
    <dbReference type="NCBI Taxonomy" id="1185412"/>
    <lineage>
        <taxon>Bacteria</taxon>
        <taxon>Bacillati</taxon>
        <taxon>Bacillota</taxon>
        <taxon>Clostridia</taxon>
        <taxon>Lachnospirales</taxon>
        <taxon>Vallitaleaceae</taxon>
        <taxon>Vallitalea</taxon>
    </lineage>
</organism>
<dbReference type="GO" id="GO:0005886">
    <property type="term" value="C:plasma membrane"/>
    <property type="evidence" value="ECO:0007669"/>
    <property type="project" value="UniProtKB-SubCell"/>
</dbReference>
<dbReference type="Pfam" id="PF00528">
    <property type="entry name" value="BPD_transp_1"/>
    <property type="match status" value="1"/>
</dbReference>
<keyword evidence="5 7" id="KW-1133">Transmembrane helix</keyword>
<feature type="transmembrane region" description="Helical" evidence="7">
    <location>
        <begin position="240"/>
        <end position="263"/>
    </location>
</feature>
<dbReference type="AlphaFoldDB" id="A0A8J8SB98"/>
<evidence type="ECO:0000256" key="2">
    <source>
        <dbReference type="ARBA" id="ARBA00022448"/>
    </source>
</evidence>
<dbReference type="SUPFAM" id="SSF161098">
    <property type="entry name" value="MetI-like"/>
    <property type="match status" value="1"/>
</dbReference>
<keyword evidence="6 7" id="KW-0472">Membrane</keyword>
<evidence type="ECO:0000313" key="10">
    <source>
        <dbReference type="Proteomes" id="UP000677305"/>
    </source>
</evidence>
<dbReference type="CDD" id="cd06261">
    <property type="entry name" value="TM_PBP2"/>
    <property type="match status" value="1"/>
</dbReference>
<evidence type="ECO:0000256" key="4">
    <source>
        <dbReference type="ARBA" id="ARBA00022692"/>
    </source>
</evidence>
<comment type="similarity">
    <text evidence="7">Belongs to the binding-protein-dependent transport system permease family.</text>
</comment>
<keyword evidence="4 7" id="KW-0812">Transmembrane</keyword>
<evidence type="ECO:0000256" key="7">
    <source>
        <dbReference type="RuleBase" id="RU363032"/>
    </source>
</evidence>
<dbReference type="PROSITE" id="PS50928">
    <property type="entry name" value="ABC_TM1"/>
    <property type="match status" value="1"/>
</dbReference>
<dbReference type="InterPro" id="IPR045621">
    <property type="entry name" value="BPD_transp_1_N"/>
</dbReference>
<dbReference type="InterPro" id="IPR000515">
    <property type="entry name" value="MetI-like"/>
</dbReference>
<keyword evidence="2 7" id="KW-0813">Transport</keyword>
<evidence type="ECO:0000256" key="6">
    <source>
        <dbReference type="ARBA" id="ARBA00023136"/>
    </source>
</evidence>
<proteinExistence type="inferred from homology"/>
<evidence type="ECO:0000313" key="9">
    <source>
        <dbReference type="EMBL" id="QUH28121.1"/>
    </source>
</evidence>
<dbReference type="InterPro" id="IPR035906">
    <property type="entry name" value="MetI-like_sf"/>
</dbReference>
<dbReference type="Pfam" id="PF19300">
    <property type="entry name" value="BPD_transp_1_N"/>
    <property type="match status" value="1"/>
</dbReference>
<evidence type="ECO:0000256" key="3">
    <source>
        <dbReference type="ARBA" id="ARBA00022475"/>
    </source>
</evidence>
<feature type="transmembrane region" description="Helical" evidence="7">
    <location>
        <begin position="105"/>
        <end position="127"/>
    </location>
</feature>
<keyword evidence="3" id="KW-1003">Cell membrane</keyword>
<feature type="transmembrane region" description="Helical" evidence="7">
    <location>
        <begin position="177"/>
        <end position="196"/>
    </location>
</feature>
<feature type="transmembrane region" description="Helical" evidence="7">
    <location>
        <begin position="275"/>
        <end position="296"/>
    </location>
</feature>
<dbReference type="Proteomes" id="UP000677305">
    <property type="component" value="Chromosome"/>
</dbReference>
<dbReference type="PANTHER" id="PTHR43163">
    <property type="entry name" value="DIPEPTIDE TRANSPORT SYSTEM PERMEASE PROTEIN DPPB-RELATED"/>
    <property type="match status" value="1"/>
</dbReference>
<dbReference type="RefSeq" id="WP_212692388.1">
    <property type="nucleotide sequence ID" value="NZ_CP058561.1"/>
</dbReference>
<dbReference type="GO" id="GO:0055085">
    <property type="term" value="P:transmembrane transport"/>
    <property type="evidence" value="ECO:0007669"/>
    <property type="project" value="InterPro"/>
</dbReference>
<feature type="transmembrane region" description="Helical" evidence="7">
    <location>
        <begin position="12"/>
        <end position="30"/>
    </location>
</feature>
<dbReference type="EMBL" id="CP058561">
    <property type="protein sequence ID" value="QUH28121.1"/>
    <property type="molecule type" value="Genomic_DNA"/>
</dbReference>
<evidence type="ECO:0000256" key="1">
    <source>
        <dbReference type="ARBA" id="ARBA00004651"/>
    </source>
</evidence>
<dbReference type="PANTHER" id="PTHR43163:SF6">
    <property type="entry name" value="DIPEPTIDE TRANSPORT SYSTEM PERMEASE PROTEIN DPPB-RELATED"/>
    <property type="match status" value="1"/>
</dbReference>
<gene>
    <name evidence="9" type="ORF">HYG85_04005</name>
</gene>
<comment type="subcellular location">
    <subcellularLocation>
        <location evidence="1 7">Cell membrane</location>
        <topology evidence="1 7">Multi-pass membrane protein</topology>
    </subcellularLocation>
</comment>
<reference evidence="9 10" key="1">
    <citation type="submission" date="2020-07" db="EMBL/GenBank/DDBJ databases">
        <title>Vallitalea guaymasensis genome.</title>
        <authorList>
            <person name="Postec A."/>
        </authorList>
    </citation>
    <scope>NUCLEOTIDE SEQUENCE [LARGE SCALE GENOMIC DNA]</scope>
    <source>
        <strain evidence="9 10">Ra1766G1</strain>
    </source>
</reference>
<dbReference type="Gene3D" id="1.10.3720.10">
    <property type="entry name" value="MetI-like"/>
    <property type="match status" value="1"/>
</dbReference>
<dbReference type="KEGG" id="vgu:HYG85_04005"/>
<sequence>MGSYILKKMLNVIPVLIGITLAAFLLGVLSPGDPAYISLTRDGITEPSDEEIEEKQHELGLDLPVHKQYFNWLKKVIKLDFGQSIYTGESIGEELARRLPITLKLAMYGFILTSMFGILIGVIMTLFRGSFIDSSLRFFCTLISSIPNFWLAIILITIFAETLQILPTSGYESEKSLILPSIVVSLTSIGFIARLTRASFLKVLSKEFIVLANAKGLRSYTIGIIHIFKNGIIPVSTYLGLYFAAILGGSSIVESIFALPGIGSYAIESIYARDYYVIQAYVILTGTTYILVNLGLDLLYFAINPKIKESEC</sequence>